<organism evidence="1 2">
    <name type="scientific">Rhodococcus ruber</name>
    <dbReference type="NCBI Taxonomy" id="1830"/>
    <lineage>
        <taxon>Bacteria</taxon>
        <taxon>Bacillati</taxon>
        <taxon>Actinomycetota</taxon>
        <taxon>Actinomycetes</taxon>
        <taxon>Mycobacteriales</taxon>
        <taxon>Nocardiaceae</taxon>
        <taxon>Rhodococcus</taxon>
    </lineage>
</organism>
<evidence type="ECO:0000313" key="1">
    <source>
        <dbReference type="EMBL" id="MCZ4518891.1"/>
    </source>
</evidence>
<protein>
    <submittedName>
        <fullName evidence="1">Uncharacterized protein</fullName>
    </submittedName>
</protein>
<name>A0ABT4MD36_9NOCA</name>
<accession>A0ABT4MD36</accession>
<dbReference type="RefSeq" id="WP_269603762.1">
    <property type="nucleotide sequence ID" value="NZ_JAPWIJ010000004.1"/>
</dbReference>
<proteinExistence type="predicted"/>
<evidence type="ECO:0000313" key="2">
    <source>
        <dbReference type="Proteomes" id="UP001081071"/>
    </source>
</evidence>
<dbReference type="Proteomes" id="UP001081071">
    <property type="component" value="Unassembled WGS sequence"/>
</dbReference>
<comment type="caution">
    <text evidence="1">The sequence shown here is derived from an EMBL/GenBank/DDBJ whole genome shotgun (WGS) entry which is preliminary data.</text>
</comment>
<sequence length="83" mass="9226">MDVPAALRDAASRVELLIGNTEDDAAPFVAVYPRIATLRRFGFVGRALVSRIVARATQSTFGIDYIVKLWRQGHGKVATYRFD</sequence>
<reference evidence="1" key="1">
    <citation type="submission" date="2022-12" db="EMBL/GenBank/DDBJ databases">
        <authorList>
            <person name="Krivoruchko A.V."/>
            <person name="Elkin A."/>
        </authorList>
    </citation>
    <scope>NUCLEOTIDE SEQUENCE</scope>
    <source>
        <strain evidence="1">IEGM 1391</strain>
    </source>
</reference>
<keyword evidence="2" id="KW-1185">Reference proteome</keyword>
<gene>
    <name evidence="1" type="ORF">O4220_10210</name>
</gene>
<dbReference type="EMBL" id="JAPWIJ010000004">
    <property type="protein sequence ID" value="MCZ4518891.1"/>
    <property type="molecule type" value="Genomic_DNA"/>
</dbReference>